<dbReference type="RefSeq" id="WP_379106552.1">
    <property type="nucleotide sequence ID" value="NZ_JBHUGZ010000030.1"/>
</dbReference>
<reference evidence="2" key="1">
    <citation type="journal article" date="2019" name="Int. J. Syst. Evol. Microbiol.">
        <title>The Global Catalogue of Microorganisms (GCM) 10K type strain sequencing project: providing services to taxonomists for standard genome sequencing and annotation.</title>
        <authorList>
            <consortium name="The Broad Institute Genomics Platform"/>
            <consortium name="The Broad Institute Genome Sequencing Center for Infectious Disease"/>
            <person name="Wu L."/>
            <person name="Ma J."/>
        </authorList>
    </citation>
    <scope>NUCLEOTIDE SEQUENCE [LARGE SCALE GENOMIC DNA]</scope>
    <source>
        <strain evidence="2">CGMCC 1.16225</strain>
    </source>
</reference>
<evidence type="ECO:0000313" key="1">
    <source>
        <dbReference type="EMBL" id="MFD1988038.1"/>
    </source>
</evidence>
<accession>A0ABW4UKI3</accession>
<protein>
    <submittedName>
        <fullName evidence="1">Uncharacterized protein</fullName>
    </submittedName>
</protein>
<evidence type="ECO:0000313" key="2">
    <source>
        <dbReference type="Proteomes" id="UP001597405"/>
    </source>
</evidence>
<keyword evidence="2" id="KW-1185">Reference proteome</keyword>
<sequence length="137" mass="15103">MYLETLALLAAYGGWSRYDPATAASMGTKRIETLKLQEMVGGLKPNLVHAMTAVQRNKSVSEDELKRFSDIYHNVETLCAVAIDVHDLIVDGKIDEANALYRDKSIPLINAIKADSYTLISSLEGKIDKAALHRLAK</sequence>
<dbReference type="Proteomes" id="UP001597405">
    <property type="component" value="Unassembled WGS sequence"/>
</dbReference>
<proteinExistence type="predicted"/>
<comment type="caution">
    <text evidence="1">The sequence shown here is derived from an EMBL/GenBank/DDBJ whole genome shotgun (WGS) entry which is preliminary data.</text>
</comment>
<name>A0ABW4UKI3_9HYPH</name>
<organism evidence="1 2">
    <name type="scientific">Mesorhizobium newzealandense</name>
    <dbReference type="NCBI Taxonomy" id="1300302"/>
    <lineage>
        <taxon>Bacteria</taxon>
        <taxon>Pseudomonadati</taxon>
        <taxon>Pseudomonadota</taxon>
        <taxon>Alphaproteobacteria</taxon>
        <taxon>Hyphomicrobiales</taxon>
        <taxon>Phyllobacteriaceae</taxon>
        <taxon>Mesorhizobium</taxon>
    </lineage>
</organism>
<gene>
    <name evidence="1" type="ORF">ACFSOZ_37080</name>
</gene>
<dbReference type="EMBL" id="JBHUGZ010000030">
    <property type="protein sequence ID" value="MFD1988038.1"/>
    <property type="molecule type" value="Genomic_DNA"/>
</dbReference>